<evidence type="ECO:0000256" key="2">
    <source>
        <dbReference type="ARBA" id="ARBA00004443"/>
    </source>
</evidence>
<comment type="caution">
    <text evidence="10">The sequence shown here is derived from an EMBL/GenBank/DDBJ whole genome shotgun (WGS) entry which is preliminary data.</text>
</comment>
<protein>
    <recommendedName>
        <fullName evidence="8">ATPase synthesis protein 25</fullName>
    </recommendedName>
</protein>
<proteinExistence type="inferred from homology"/>
<dbReference type="Proteomes" id="UP000809789">
    <property type="component" value="Unassembled WGS sequence"/>
</dbReference>
<feature type="compositionally biased region" description="Low complexity" evidence="9">
    <location>
        <begin position="102"/>
        <end position="125"/>
    </location>
</feature>
<feature type="region of interest" description="Disordered" evidence="9">
    <location>
        <begin position="60"/>
        <end position="167"/>
    </location>
</feature>
<keyword evidence="11" id="KW-1185">Reference proteome</keyword>
<evidence type="ECO:0000256" key="4">
    <source>
        <dbReference type="ARBA" id="ARBA00022792"/>
    </source>
</evidence>
<dbReference type="InterPro" id="IPR043519">
    <property type="entry name" value="NT_sf"/>
</dbReference>
<comment type="subcellular location">
    <subcellularLocation>
        <location evidence="2 8">Mitochondrion inner membrane</location>
        <topology evidence="2 8">Peripheral membrane protein</topology>
        <orientation evidence="2 8">Matrix side</orientation>
    </subcellularLocation>
</comment>
<dbReference type="GO" id="GO:0140053">
    <property type="term" value="P:mitochondrial gene expression"/>
    <property type="evidence" value="ECO:0007669"/>
    <property type="project" value="UniProtKB-UniRule"/>
</dbReference>
<dbReference type="PANTHER" id="PTHR28087:SF1">
    <property type="entry name" value="ATPASE SYNTHESIS PROTEIN 25, MITOCHONDRIAL"/>
    <property type="match status" value="1"/>
</dbReference>
<keyword evidence="7 8" id="KW-0472">Membrane</keyword>
<comment type="similarity">
    <text evidence="3 8">Belongs to the ATP25 family.</text>
</comment>
<dbReference type="InterPro" id="IPR040152">
    <property type="entry name" value="Atp25"/>
</dbReference>
<feature type="compositionally biased region" description="Pro residues" evidence="9">
    <location>
        <begin position="158"/>
        <end position="167"/>
    </location>
</feature>
<accession>A0A8K0PJF8</accession>
<sequence length="390" mass="42210">MAARHICGSTLSPILCSGYVIRSYIAASRAELRAIRAPWQQTQNSRSPSCTPGRFRTLATKANDDFGDSPFEIESSARRDVQDESENTSMTEPSPDATAGPTSNAATDSTTDDPISSSPPTTDPSSTPPPLPPADPSLPWYLQPNISPSPSAPTTQHPLPPLPPSPPPLLSPLLTHLSLTLGQADLSLLDLRSLDPPAALGSNLLMILATSRSEKHLHVSADRLCRWLRTDHGLRPFADGLLGRNELKLKMKRKAKRSRLLSAVGAKATGAGDVDDGIRTGWVCVNIGEVEGGVLPAEERGEEAQEGFVGFRTEAKGCRVVVQLMTEERRGALDLESLWTGMLNRSRKEGEEDVVTETLERRKERQSPFPEAQTMTIVERSGMGNVEVRA</sequence>
<feature type="region of interest" description="Disordered" evidence="9">
    <location>
        <begin position="347"/>
        <end position="373"/>
    </location>
</feature>
<comment type="function">
    <text evidence="1">Probable mitochondrial mRNA stabilization factor.</text>
</comment>
<name>A0A8K0PJF8_9PEZI</name>
<evidence type="ECO:0000256" key="1">
    <source>
        <dbReference type="ARBA" id="ARBA00003470"/>
    </source>
</evidence>
<dbReference type="AlphaFoldDB" id="A0A8K0PJF8"/>
<gene>
    <name evidence="10" type="ORF">KVT40_003577</name>
</gene>
<evidence type="ECO:0000256" key="8">
    <source>
        <dbReference type="RuleBase" id="RU367062"/>
    </source>
</evidence>
<keyword evidence="6 8" id="KW-0496">Mitochondrion</keyword>
<evidence type="ECO:0000256" key="6">
    <source>
        <dbReference type="ARBA" id="ARBA00023128"/>
    </source>
</evidence>
<feature type="compositionally biased region" description="Polar residues" evidence="9">
    <location>
        <begin position="144"/>
        <end position="156"/>
    </location>
</feature>
<evidence type="ECO:0000313" key="11">
    <source>
        <dbReference type="Proteomes" id="UP000809789"/>
    </source>
</evidence>
<feature type="compositionally biased region" description="Pro residues" evidence="9">
    <location>
        <begin position="126"/>
        <end position="136"/>
    </location>
</feature>
<evidence type="ECO:0000313" key="10">
    <source>
        <dbReference type="EMBL" id="KAG8627704.1"/>
    </source>
</evidence>
<evidence type="ECO:0000256" key="3">
    <source>
        <dbReference type="ARBA" id="ARBA00010787"/>
    </source>
</evidence>
<evidence type="ECO:0000256" key="9">
    <source>
        <dbReference type="SAM" id="MobiDB-lite"/>
    </source>
</evidence>
<evidence type="ECO:0000256" key="7">
    <source>
        <dbReference type="ARBA" id="ARBA00023136"/>
    </source>
</evidence>
<dbReference type="GO" id="GO:0048255">
    <property type="term" value="P:mRNA stabilization"/>
    <property type="evidence" value="ECO:0007669"/>
    <property type="project" value="TreeGrafter"/>
</dbReference>
<comment type="function">
    <text evidence="8">Mitochondrial mRNA stabilization factor.</text>
</comment>
<dbReference type="EMBL" id="JAESVG020000004">
    <property type="protein sequence ID" value="KAG8627704.1"/>
    <property type="molecule type" value="Genomic_DNA"/>
</dbReference>
<dbReference type="OrthoDB" id="107372at2759"/>
<dbReference type="PANTHER" id="PTHR28087">
    <property type="entry name" value="ATPASE SYNTHESIS PROTEIN 25, MITOCHONDRIAL"/>
    <property type="match status" value="1"/>
</dbReference>
<evidence type="ECO:0000256" key="5">
    <source>
        <dbReference type="ARBA" id="ARBA00022946"/>
    </source>
</evidence>
<keyword evidence="5 8" id="KW-0809">Transit peptide</keyword>
<organism evidence="10 11">
    <name type="scientific">Elsinoe batatas</name>
    <dbReference type="NCBI Taxonomy" id="2601811"/>
    <lineage>
        <taxon>Eukaryota</taxon>
        <taxon>Fungi</taxon>
        <taxon>Dikarya</taxon>
        <taxon>Ascomycota</taxon>
        <taxon>Pezizomycotina</taxon>
        <taxon>Dothideomycetes</taxon>
        <taxon>Dothideomycetidae</taxon>
        <taxon>Myriangiales</taxon>
        <taxon>Elsinoaceae</taxon>
        <taxon>Elsinoe</taxon>
    </lineage>
</organism>
<dbReference type="Gene3D" id="3.30.460.10">
    <property type="entry name" value="Beta Polymerase, domain 2"/>
    <property type="match status" value="1"/>
</dbReference>
<dbReference type="GO" id="GO:0005743">
    <property type="term" value="C:mitochondrial inner membrane"/>
    <property type="evidence" value="ECO:0007669"/>
    <property type="project" value="UniProtKB-SubCell"/>
</dbReference>
<keyword evidence="4 8" id="KW-0999">Mitochondrion inner membrane</keyword>
<dbReference type="FunFam" id="3.30.460.10:FF:000044">
    <property type="entry name" value="ATPase synthesis protein 25, mitochondrial"/>
    <property type="match status" value="1"/>
</dbReference>
<reference evidence="10" key="1">
    <citation type="submission" date="2021-07" db="EMBL/GenBank/DDBJ databases">
        <title>Elsinoe batatas strain:CRI-CJ2 Genome sequencing and assembly.</title>
        <authorList>
            <person name="Huang L."/>
        </authorList>
    </citation>
    <scope>NUCLEOTIDE SEQUENCE</scope>
    <source>
        <strain evidence="10">CRI-CJ2</strain>
    </source>
</reference>